<dbReference type="PANTHER" id="PTHR43781">
    <property type="entry name" value="SACCHAROPINE DEHYDROGENASE"/>
    <property type="match status" value="1"/>
</dbReference>
<comment type="caution">
    <text evidence="2">The sequence shown here is derived from an EMBL/GenBank/DDBJ whole genome shotgun (WGS) entry which is preliminary data.</text>
</comment>
<feature type="domain" description="Saccharopine dehydrogenase NADP binding" evidence="1">
    <location>
        <begin position="6"/>
        <end position="105"/>
    </location>
</feature>
<gene>
    <name evidence="2" type="ORF">OHJ16_14250</name>
</gene>
<protein>
    <submittedName>
        <fullName evidence="2">Saccharopine dehydrogenase NADP-binding domain-containing protein</fullName>
    </submittedName>
</protein>
<evidence type="ECO:0000313" key="2">
    <source>
        <dbReference type="EMBL" id="MCZ0859201.1"/>
    </source>
</evidence>
<dbReference type="InterPro" id="IPR036291">
    <property type="entry name" value="NAD(P)-bd_dom_sf"/>
</dbReference>
<dbReference type="Pfam" id="PF03435">
    <property type="entry name" value="Sacchrp_dh_NADP"/>
    <property type="match status" value="1"/>
</dbReference>
<dbReference type="PANTHER" id="PTHR43781:SF1">
    <property type="entry name" value="SACCHAROPINE DEHYDROGENASE"/>
    <property type="match status" value="1"/>
</dbReference>
<dbReference type="InterPro" id="IPR005097">
    <property type="entry name" value="Sacchrp_dh_NADP-bd"/>
</dbReference>
<evidence type="ECO:0000259" key="1">
    <source>
        <dbReference type="Pfam" id="PF03435"/>
    </source>
</evidence>
<dbReference type="Gene3D" id="3.40.50.720">
    <property type="entry name" value="NAD(P)-binding Rossmann-like Domain"/>
    <property type="match status" value="1"/>
</dbReference>
<accession>A0ABT4ICD8</accession>
<keyword evidence="3" id="KW-1185">Reference proteome</keyword>
<dbReference type="RefSeq" id="WP_268918468.1">
    <property type="nucleotide sequence ID" value="NZ_JAPTMY010000042.1"/>
</dbReference>
<dbReference type="Proteomes" id="UP001072034">
    <property type="component" value="Unassembled WGS sequence"/>
</dbReference>
<reference evidence="2" key="1">
    <citation type="submission" date="2022-10" db="EMBL/GenBank/DDBJ databases">
        <title>Genome sequence of Actinomyces israelii ATCC 10048.</title>
        <authorList>
            <person name="Watt R.M."/>
            <person name="Tong W.M."/>
        </authorList>
    </citation>
    <scope>NUCLEOTIDE SEQUENCE</scope>
    <source>
        <strain evidence="2">ATCC 10048</strain>
    </source>
</reference>
<evidence type="ECO:0000313" key="3">
    <source>
        <dbReference type="Proteomes" id="UP001072034"/>
    </source>
</evidence>
<dbReference type="EMBL" id="JAPTMY010000042">
    <property type="protein sequence ID" value="MCZ0859201.1"/>
    <property type="molecule type" value="Genomic_DNA"/>
</dbReference>
<organism evidence="2 3">
    <name type="scientific">Actinomyces israelii</name>
    <dbReference type="NCBI Taxonomy" id="1659"/>
    <lineage>
        <taxon>Bacteria</taxon>
        <taxon>Bacillati</taxon>
        <taxon>Actinomycetota</taxon>
        <taxon>Actinomycetes</taxon>
        <taxon>Actinomycetales</taxon>
        <taxon>Actinomycetaceae</taxon>
        <taxon>Actinomyces</taxon>
    </lineage>
</organism>
<sequence>MSDIAVGVLGASGDVGTHAARLLHRAGADPICLGSRDIRRARRVLAHDLDGVGCAMAVDAADERSLLKFASRCRVLVNAAGPSCEVGRPVARAARAAGVDLVDAAGDEPLHAFLTGPGGDPPAEKGRIDVLSCGMQPGLTGILPRLLASSLERAVSLVVWFAVVDLFTRAAAEDYLEGTARKLTEPLAAWRNGRRVPRAMRRSSDPVAVPGIDGLFTDLPVLTTEAERLATQLELVDGTWHTLMAQGRVAGVLDRLHALERGEAREALCLASRIDMSARRPAAALLAEVRGPGGARGEPPRIRSGLLRGPGTGALAGAATAAAAQAVLAGEVPPGLHYAAEILDPARTIDRVCAAPGVEVRVVDGPVELVDPVEEGEL</sequence>
<name>A0ABT4ICD8_9ACTO</name>
<dbReference type="SUPFAM" id="SSF51735">
    <property type="entry name" value="NAD(P)-binding Rossmann-fold domains"/>
    <property type="match status" value="1"/>
</dbReference>
<proteinExistence type="predicted"/>